<dbReference type="RefSeq" id="WP_053231620.1">
    <property type="nucleotide sequence ID" value="NZ_CP011125.1"/>
</dbReference>
<dbReference type="AlphaFoldDB" id="A0A0F6YG29"/>
<dbReference type="SUPFAM" id="SSF55048">
    <property type="entry name" value="Probable ACP-binding domain of malonyl-CoA ACP transacylase"/>
    <property type="match status" value="1"/>
</dbReference>
<dbReference type="SUPFAM" id="SSF52151">
    <property type="entry name" value="FabD/lysophospholipase-like"/>
    <property type="match status" value="1"/>
</dbReference>
<dbReference type="InterPro" id="IPR016035">
    <property type="entry name" value="Acyl_Trfase/lysoPLipase"/>
</dbReference>
<comment type="catalytic activity">
    <reaction evidence="4">
        <text>holo-[ACP] + malonyl-CoA = malonyl-[ACP] + CoA</text>
        <dbReference type="Rhea" id="RHEA:41792"/>
        <dbReference type="Rhea" id="RHEA-COMP:9623"/>
        <dbReference type="Rhea" id="RHEA-COMP:9685"/>
        <dbReference type="ChEBI" id="CHEBI:57287"/>
        <dbReference type="ChEBI" id="CHEBI:57384"/>
        <dbReference type="ChEBI" id="CHEBI:64479"/>
        <dbReference type="ChEBI" id="CHEBI:78449"/>
        <dbReference type="EC" id="2.3.1.39"/>
    </reaction>
</comment>
<dbReference type="Pfam" id="PF00698">
    <property type="entry name" value="Acyl_transf_1"/>
    <property type="match status" value="1"/>
</dbReference>
<dbReference type="InterPro" id="IPR050858">
    <property type="entry name" value="Mal-CoA-ACP_Trans/PKS_FabD"/>
</dbReference>
<dbReference type="InterPro" id="IPR014043">
    <property type="entry name" value="Acyl_transferase_dom"/>
</dbReference>
<dbReference type="EMBL" id="CP011125">
    <property type="protein sequence ID" value="AKF04266.1"/>
    <property type="molecule type" value="Genomic_DNA"/>
</dbReference>
<keyword evidence="3" id="KW-0012">Acyltransferase</keyword>
<accession>A0A0F6YG29</accession>
<dbReference type="PANTHER" id="PTHR42681:SF1">
    <property type="entry name" value="MALONYL-COA-ACYL CARRIER PROTEIN TRANSACYLASE, MITOCHONDRIAL"/>
    <property type="match status" value="1"/>
</dbReference>
<dbReference type="PANTHER" id="PTHR42681">
    <property type="entry name" value="MALONYL-COA-ACYL CARRIER PROTEIN TRANSACYLASE, MITOCHONDRIAL"/>
    <property type="match status" value="1"/>
</dbReference>
<keyword evidence="7" id="KW-1185">Reference proteome</keyword>
<dbReference type="Proteomes" id="UP000034883">
    <property type="component" value="Chromosome"/>
</dbReference>
<gene>
    <name evidence="6" type="ORF">DB32_001415</name>
</gene>
<reference evidence="6 7" key="1">
    <citation type="submission" date="2015-03" db="EMBL/GenBank/DDBJ databases">
        <title>Genome assembly of Sandaracinus amylolyticus DSM 53668.</title>
        <authorList>
            <person name="Sharma G."/>
            <person name="Subramanian S."/>
        </authorList>
    </citation>
    <scope>NUCLEOTIDE SEQUENCE [LARGE SCALE GENOMIC DNA]</scope>
    <source>
        <strain evidence="6 7">DSM 53668</strain>
    </source>
</reference>
<dbReference type="SMART" id="SM00827">
    <property type="entry name" value="PKS_AT"/>
    <property type="match status" value="1"/>
</dbReference>
<protein>
    <recommendedName>
        <fullName evidence="1">[acyl-carrier-protein] S-malonyltransferase</fullName>
        <ecNumber evidence="1">2.3.1.39</ecNumber>
    </recommendedName>
</protein>
<dbReference type="STRING" id="927083.DB32_001415"/>
<keyword evidence="2" id="KW-0808">Transferase</keyword>
<evidence type="ECO:0000256" key="2">
    <source>
        <dbReference type="ARBA" id="ARBA00022679"/>
    </source>
</evidence>
<dbReference type="GO" id="GO:0006633">
    <property type="term" value="P:fatty acid biosynthetic process"/>
    <property type="evidence" value="ECO:0007669"/>
    <property type="project" value="TreeGrafter"/>
</dbReference>
<evidence type="ECO:0000313" key="6">
    <source>
        <dbReference type="EMBL" id="AKF04266.1"/>
    </source>
</evidence>
<evidence type="ECO:0000259" key="5">
    <source>
        <dbReference type="SMART" id="SM00827"/>
    </source>
</evidence>
<organism evidence="6 7">
    <name type="scientific">Sandaracinus amylolyticus</name>
    <dbReference type="NCBI Taxonomy" id="927083"/>
    <lineage>
        <taxon>Bacteria</taxon>
        <taxon>Pseudomonadati</taxon>
        <taxon>Myxococcota</taxon>
        <taxon>Polyangia</taxon>
        <taxon>Polyangiales</taxon>
        <taxon>Sandaracinaceae</taxon>
        <taxon>Sandaracinus</taxon>
    </lineage>
</organism>
<dbReference type="InterPro" id="IPR001227">
    <property type="entry name" value="Ac_transferase_dom_sf"/>
</dbReference>
<name>A0A0F6YG29_9BACT</name>
<dbReference type="GO" id="GO:0005829">
    <property type="term" value="C:cytosol"/>
    <property type="evidence" value="ECO:0007669"/>
    <property type="project" value="TreeGrafter"/>
</dbReference>
<dbReference type="OrthoDB" id="9808564at2"/>
<feature type="domain" description="Malonyl-CoA:ACP transacylase (MAT)" evidence="5">
    <location>
        <begin position="6"/>
        <end position="284"/>
    </location>
</feature>
<dbReference type="GO" id="GO:0004314">
    <property type="term" value="F:[acyl-carrier-protein] S-malonyltransferase activity"/>
    <property type="evidence" value="ECO:0007669"/>
    <property type="project" value="UniProtKB-EC"/>
</dbReference>
<evidence type="ECO:0000256" key="3">
    <source>
        <dbReference type="ARBA" id="ARBA00023315"/>
    </source>
</evidence>
<evidence type="ECO:0000313" key="7">
    <source>
        <dbReference type="Proteomes" id="UP000034883"/>
    </source>
</evidence>
<dbReference type="Gene3D" id="3.30.70.250">
    <property type="entry name" value="Malonyl-CoA ACP transacylase, ACP-binding"/>
    <property type="match status" value="1"/>
</dbReference>
<evidence type="ECO:0000256" key="1">
    <source>
        <dbReference type="ARBA" id="ARBA00013258"/>
    </source>
</evidence>
<dbReference type="InterPro" id="IPR016036">
    <property type="entry name" value="Malonyl_transacylase_ACP-bd"/>
</dbReference>
<proteinExistence type="predicted"/>
<dbReference type="EC" id="2.3.1.39" evidence="1"/>
<sequence length="289" mass="29823">MTIALLFPGQGSEEPEMGLALASADARAARLLALASDACAVDVRRAIERGGRAMTRTEVIQPAIVAVSLAVARALEDRGLVIDCVLGHSLGELTAACFALDVPDEDAIAIAASRGRAMAEAAATSPGGMLACATTPSTPGLVLAAHNAPDEHVLSGRHDALVAAERALAPHARRLAVAGAWHSRAMEPATAPLRAALGAMNGRAPRTTLISALDAREVVDGARAADVLVRGIVSPVRWVDALRAARHRGVSEMIVVAPARVVRSLARRTLGPSFPVRAVATPEDIESAK</sequence>
<dbReference type="KEGG" id="samy:DB32_001415"/>
<evidence type="ECO:0000256" key="4">
    <source>
        <dbReference type="ARBA" id="ARBA00048462"/>
    </source>
</evidence>
<dbReference type="Gene3D" id="3.40.366.10">
    <property type="entry name" value="Malonyl-Coenzyme A Acyl Carrier Protein, domain 2"/>
    <property type="match status" value="1"/>
</dbReference>